<dbReference type="InParanoid" id="A0A2N3N3V9"/>
<feature type="transmembrane region" description="Helical" evidence="6">
    <location>
        <begin position="187"/>
        <end position="211"/>
    </location>
</feature>
<dbReference type="AlphaFoldDB" id="A0A2N3N3V9"/>
<feature type="transmembrane region" description="Helical" evidence="6">
    <location>
        <begin position="144"/>
        <end position="167"/>
    </location>
</feature>
<feature type="transmembrane region" description="Helical" evidence="6">
    <location>
        <begin position="223"/>
        <end position="240"/>
    </location>
</feature>
<evidence type="ECO:0000256" key="1">
    <source>
        <dbReference type="ARBA" id="ARBA00004141"/>
    </source>
</evidence>
<dbReference type="InterPro" id="IPR049326">
    <property type="entry name" value="Rhodopsin_dom_fungi"/>
</dbReference>
<proteinExistence type="inferred from homology"/>
<dbReference type="OrthoDB" id="4566665at2759"/>
<dbReference type="EMBL" id="NLAX01000701">
    <property type="protein sequence ID" value="PKS07116.1"/>
    <property type="molecule type" value="Genomic_DNA"/>
</dbReference>
<keyword evidence="9" id="KW-1185">Reference proteome</keyword>
<feature type="transmembrane region" description="Helical" evidence="6">
    <location>
        <begin position="101"/>
        <end position="123"/>
    </location>
</feature>
<reference evidence="8 9" key="1">
    <citation type="journal article" date="2017" name="G3 (Bethesda)">
        <title>First Draft Genome Sequence of the Pathogenic Fungus Lomentospora prolificans (Formerly Scedosporium prolificans).</title>
        <authorList>
            <person name="Luo R."/>
            <person name="Zimin A."/>
            <person name="Workman R."/>
            <person name="Fan Y."/>
            <person name="Pertea G."/>
            <person name="Grossman N."/>
            <person name="Wear M.P."/>
            <person name="Jia B."/>
            <person name="Miller H."/>
            <person name="Casadevall A."/>
            <person name="Timp W."/>
            <person name="Zhang S.X."/>
            <person name="Salzberg S.L."/>
        </authorList>
    </citation>
    <scope>NUCLEOTIDE SEQUENCE [LARGE SCALE GENOMIC DNA]</scope>
    <source>
        <strain evidence="8 9">JHH-5317</strain>
    </source>
</reference>
<keyword evidence="4 6" id="KW-0472">Membrane</keyword>
<evidence type="ECO:0000313" key="9">
    <source>
        <dbReference type="Proteomes" id="UP000233524"/>
    </source>
</evidence>
<feature type="transmembrane region" description="Helical" evidence="6">
    <location>
        <begin position="63"/>
        <end position="81"/>
    </location>
</feature>
<dbReference type="STRING" id="41688.A0A2N3N3V9"/>
<dbReference type="Pfam" id="PF20684">
    <property type="entry name" value="Fung_rhodopsin"/>
    <property type="match status" value="1"/>
</dbReference>
<accession>A0A2N3N3V9</accession>
<dbReference type="InterPro" id="IPR052337">
    <property type="entry name" value="SAT4-like"/>
</dbReference>
<evidence type="ECO:0000256" key="2">
    <source>
        <dbReference type="ARBA" id="ARBA00022692"/>
    </source>
</evidence>
<dbReference type="PANTHER" id="PTHR33048">
    <property type="entry name" value="PTH11-LIKE INTEGRAL MEMBRANE PROTEIN (AFU_ORTHOLOGUE AFUA_5G11245)"/>
    <property type="match status" value="1"/>
</dbReference>
<keyword evidence="3 6" id="KW-1133">Transmembrane helix</keyword>
<dbReference type="GO" id="GO:0016020">
    <property type="term" value="C:membrane"/>
    <property type="evidence" value="ECO:0007669"/>
    <property type="project" value="UniProtKB-SubCell"/>
</dbReference>
<evidence type="ECO:0000259" key="7">
    <source>
        <dbReference type="Pfam" id="PF20684"/>
    </source>
</evidence>
<evidence type="ECO:0000256" key="3">
    <source>
        <dbReference type="ARBA" id="ARBA00022989"/>
    </source>
</evidence>
<gene>
    <name evidence="8" type="ORF">jhhlp_005715</name>
</gene>
<evidence type="ECO:0000256" key="4">
    <source>
        <dbReference type="ARBA" id="ARBA00023136"/>
    </source>
</evidence>
<feature type="transmembrane region" description="Helical" evidence="6">
    <location>
        <begin position="260"/>
        <end position="280"/>
    </location>
</feature>
<evidence type="ECO:0000313" key="8">
    <source>
        <dbReference type="EMBL" id="PKS07116.1"/>
    </source>
</evidence>
<evidence type="ECO:0000256" key="6">
    <source>
        <dbReference type="SAM" id="Phobius"/>
    </source>
</evidence>
<dbReference type="Proteomes" id="UP000233524">
    <property type="component" value="Unassembled WGS sequence"/>
</dbReference>
<comment type="similarity">
    <text evidence="5">Belongs to the SAT4 family.</text>
</comment>
<name>A0A2N3N3V9_9PEZI</name>
<sequence>MESLQTRSVEILALIRDLASFEGEDRGPRTHFLIWNFLVMTLGAVGVREYRNVKLRTMNKQSWATWAALVSSAMLLLSCVLESRAISLGHGKHASTLSQDALLSIAVVSRLANMFVTLSIFWSKLFVVSVLQPNVPAVSGRRRTLDAVIGASALGMAVAIVLASIPVDGVYCPTGRVSCVSLGTFVMASRVLASFSVVLNVVLVLMAASLVARLSLEPREKTGAAVAITFGACAIFAALIKRSKYSRLEDGDVTYHGAYILLWSVAEATLTTIAGTFPSIRPYMKDTSVRPASPPPEAVALRDLHSVDAERGQSSDTELRESEVLYRSMVRAGLL</sequence>
<comment type="caution">
    <text evidence="8">The sequence shown here is derived from an EMBL/GenBank/DDBJ whole genome shotgun (WGS) entry which is preliminary data.</text>
</comment>
<dbReference type="PANTHER" id="PTHR33048:SF47">
    <property type="entry name" value="INTEGRAL MEMBRANE PROTEIN-RELATED"/>
    <property type="match status" value="1"/>
</dbReference>
<organism evidence="8 9">
    <name type="scientific">Lomentospora prolificans</name>
    <dbReference type="NCBI Taxonomy" id="41688"/>
    <lineage>
        <taxon>Eukaryota</taxon>
        <taxon>Fungi</taxon>
        <taxon>Dikarya</taxon>
        <taxon>Ascomycota</taxon>
        <taxon>Pezizomycotina</taxon>
        <taxon>Sordariomycetes</taxon>
        <taxon>Hypocreomycetidae</taxon>
        <taxon>Microascales</taxon>
        <taxon>Microascaceae</taxon>
        <taxon>Lomentospora</taxon>
    </lineage>
</organism>
<comment type="subcellular location">
    <subcellularLocation>
        <location evidence="1">Membrane</location>
        <topology evidence="1">Multi-pass membrane protein</topology>
    </subcellularLocation>
</comment>
<feature type="domain" description="Rhodopsin" evidence="7">
    <location>
        <begin position="55"/>
        <end position="285"/>
    </location>
</feature>
<keyword evidence="2 6" id="KW-0812">Transmembrane</keyword>
<evidence type="ECO:0000256" key="5">
    <source>
        <dbReference type="ARBA" id="ARBA00038359"/>
    </source>
</evidence>
<dbReference type="VEuPathDB" id="FungiDB:jhhlp_005715"/>
<protein>
    <recommendedName>
        <fullName evidence="7">Rhodopsin domain-containing protein</fullName>
    </recommendedName>
</protein>